<protein>
    <submittedName>
        <fullName evidence="2">Transmembrane 220 family protein</fullName>
    </submittedName>
</protein>
<evidence type="ECO:0000313" key="3">
    <source>
        <dbReference type="Proteomes" id="UP001162741"/>
    </source>
</evidence>
<name>A0ABY6J191_9BACT</name>
<evidence type="ECO:0000313" key="2">
    <source>
        <dbReference type="EMBL" id="UYQ92084.1"/>
    </source>
</evidence>
<dbReference type="Pfam" id="PF15071">
    <property type="entry name" value="TMEM220"/>
    <property type="match status" value="1"/>
</dbReference>
<dbReference type="PANTHER" id="PTHR34262:SF1">
    <property type="entry name" value="TRANSMEMBRANE PROTEIN 220"/>
    <property type="match status" value="1"/>
</dbReference>
<feature type="transmembrane region" description="Helical" evidence="1">
    <location>
        <begin position="26"/>
        <end position="44"/>
    </location>
</feature>
<dbReference type="EMBL" id="CP107006">
    <property type="protein sequence ID" value="UYQ92084.1"/>
    <property type="molecule type" value="Genomic_DNA"/>
</dbReference>
<dbReference type="PANTHER" id="PTHR34262">
    <property type="entry name" value="TRANSMEMBRANE PROTEIN 220"/>
    <property type="match status" value="1"/>
</dbReference>
<keyword evidence="1" id="KW-0472">Membrane</keyword>
<dbReference type="RefSeq" id="WP_244842316.1">
    <property type="nucleotide sequence ID" value="NZ_CP107006.1"/>
</dbReference>
<reference evidence="2" key="1">
    <citation type="submission" date="2022-10" db="EMBL/GenBank/DDBJ databases">
        <title>Chitinophaga sp. nov., isolated from soil.</title>
        <authorList>
            <person name="Jeon C.O."/>
        </authorList>
    </citation>
    <scope>NUCLEOTIDE SEQUENCE</scope>
    <source>
        <strain evidence="2">R8</strain>
    </source>
</reference>
<proteinExistence type="predicted"/>
<keyword evidence="1" id="KW-1133">Transmembrane helix</keyword>
<organism evidence="2 3">
    <name type="scientific">Chitinophaga horti</name>
    <dbReference type="NCBI Taxonomy" id="2920382"/>
    <lineage>
        <taxon>Bacteria</taxon>
        <taxon>Pseudomonadati</taxon>
        <taxon>Bacteroidota</taxon>
        <taxon>Chitinophagia</taxon>
        <taxon>Chitinophagales</taxon>
        <taxon>Chitinophagaceae</taxon>
        <taxon>Chitinophaga</taxon>
    </lineage>
</organism>
<accession>A0ABY6J191</accession>
<feature type="transmembrane region" description="Helical" evidence="1">
    <location>
        <begin position="102"/>
        <end position="119"/>
    </location>
</feature>
<dbReference type="InterPro" id="IPR029377">
    <property type="entry name" value="TMEM220"/>
</dbReference>
<evidence type="ECO:0000256" key="1">
    <source>
        <dbReference type="SAM" id="Phobius"/>
    </source>
</evidence>
<keyword evidence="3" id="KW-1185">Reference proteome</keyword>
<dbReference type="Proteomes" id="UP001162741">
    <property type="component" value="Chromosome"/>
</dbReference>
<feature type="transmembrane region" description="Helical" evidence="1">
    <location>
        <begin position="51"/>
        <end position="68"/>
    </location>
</feature>
<keyword evidence="1 2" id="KW-0812">Transmembrane</keyword>
<sequence length="127" mass="14888">MRVFNIFFTLIFILFAALQYNDPDPWLWIPIYGFGAVMCLLAALHKYYRGAYLFGIFMYLVYASYLFFTKDGVIDWATSHDAENIAQTMEATRPWIEDTREFFGLLILIIALLVNYIYAGRRRRATA</sequence>
<gene>
    <name evidence="2" type="ORF">MKQ68_18515</name>
</gene>